<evidence type="ECO:0000256" key="1">
    <source>
        <dbReference type="ARBA" id="ARBA00008779"/>
    </source>
</evidence>
<reference evidence="6 7" key="1">
    <citation type="submission" date="2019-02" db="EMBL/GenBank/DDBJ databases">
        <title>Deep-cultivation of Planctomycetes and their phenomic and genomic characterization uncovers novel biology.</title>
        <authorList>
            <person name="Wiegand S."/>
            <person name="Jogler M."/>
            <person name="Boedeker C."/>
            <person name="Pinto D."/>
            <person name="Vollmers J."/>
            <person name="Rivas-Marin E."/>
            <person name="Kohn T."/>
            <person name="Peeters S.H."/>
            <person name="Heuer A."/>
            <person name="Rast P."/>
            <person name="Oberbeckmann S."/>
            <person name="Bunk B."/>
            <person name="Jeske O."/>
            <person name="Meyerdierks A."/>
            <person name="Storesund J.E."/>
            <person name="Kallscheuer N."/>
            <person name="Luecker S."/>
            <person name="Lage O.M."/>
            <person name="Pohl T."/>
            <person name="Merkel B.J."/>
            <person name="Hornburger P."/>
            <person name="Mueller R.-W."/>
            <person name="Bruemmer F."/>
            <person name="Labrenz M."/>
            <person name="Spormann A.M."/>
            <person name="Op den Camp H."/>
            <person name="Overmann J."/>
            <person name="Amann R."/>
            <person name="Jetten M.S.M."/>
            <person name="Mascher T."/>
            <person name="Medema M.H."/>
            <person name="Devos D.P."/>
            <person name="Kaster A.-K."/>
            <person name="Ovreas L."/>
            <person name="Rohde M."/>
            <person name="Galperin M.Y."/>
            <person name="Jogler C."/>
        </authorList>
    </citation>
    <scope>NUCLEOTIDE SEQUENCE [LARGE SCALE GENOMIC DNA]</scope>
    <source>
        <strain evidence="6 7">Pan181</strain>
    </source>
</reference>
<protein>
    <submittedName>
        <fullName evidence="6">Arylsulfatase</fullName>
        <ecNumber evidence="6">3.1.6.1</ecNumber>
    </submittedName>
</protein>
<dbReference type="Gene3D" id="3.40.720.10">
    <property type="entry name" value="Alkaline Phosphatase, subunit A"/>
    <property type="match status" value="1"/>
</dbReference>
<dbReference type="EMBL" id="CP036278">
    <property type="protein sequence ID" value="QDU56673.1"/>
    <property type="molecule type" value="Genomic_DNA"/>
</dbReference>
<dbReference type="InterPro" id="IPR024607">
    <property type="entry name" value="Sulfatase_CS"/>
</dbReference>
<evidence type="ECO:0000313" key="7">
    <source>
        <dbReference type="Proteomes" id="UP000315750"/>
    </source>
</evidence>
<dbReference type="EC" id="3.1.6.1" evidence="6"/>
<keyword evidence="2" id="KW-0479">Metal-binding</keyword>
<gene>
    <name evidence="6" type="primary">atsA_21</name>
    <name evidence="6" type="ORF">Pan181_28830</name>
</gene>
<evidence type="ECO:0000259" key="5">
    <source>
        <dbReference type="Pfam" id="PF00884"/>
    </source>
</evidence>
<feature type="domain" description="Sulfatase N-terminal" evidence="5">
    <location>
        <begin position="32"/>
        <end position="345"/>
    </location>
</feature>
<keyword evidence="3 6" id="KW-0378">Hydrolase</keyword>
<dbReference type="KEGG" id="amuc:Pan181_28830"/>
<evidence type="ECO:0000256" key="3">
    <source>
        <dbReference type="ARBA" id="ARBA00022801"/>
    </source>
</evidence>
<accession>A0A518APM1</accession>
<dbReference type="SUPFAM" id="SSF53649">
    <property type="entry name" value="Alkaline phosphatase-like"/>
    <property type="match status" value="1"/>
</dbReference>
<organism evidence="6 7">
    <name type="scientific">Aeoliella mucimassa</name>
    <dbReference type="NCBI Taxonomy" id="2527972"/>
    <lineage>
        <taxon>Bacteria</taxon>
        <taxon>Pseudomonadati</taxon>
        <taxon>Planctomycetota</taxon>
        <taxon>Planctomycetia</taxon>
        <taxon>Pirellulales</taxon>
        <taxon>Lacipirellulaceae</taxon>
        <taxon>Aeoliella</taxon>
    </lineage>
</organism>
<sequence>MNLLGLSRIVKCGVLLLTVLLAGVCSGDEHVNLIYILADDLGYGDLGCYGQQKIQTPHLDRMAAEGLTFTRHYAGGPVCGPSRACLMTGQSQSIGYIKGNPGGNWRRENLRDEDITIAEKIREAGYQTACFGKWGLGPQRKSGYPTRQGFDRFVGYDTHVAAHNYYPKTLCEDEGKMQLAPGQYSHDVFANLALEYVARDHNQPYFLYLAYTIPHAPYNPPDLGPYADKTSWPNHAREYAAMITRMDSDIGKLLDVLRTTGRASNTLVIFSGDNGPQSNYEKGPNTMTKFFDSNGPLRGIKRDVFEGGVRVPMIAWQPGVVSPGRSDHVSGFQDIMPTYCELAGVDPPAASMVFPLCQHSMARQNGRNLTIFSTGNSSTCSATVRGLHGKACWMSPTTSRPFAKGAQAHLHSMS</sequence>
<dbReference type="InterPro" id="IPR050738">
    <property type="entry name" value="Sulfatase"/>
</dbReference>
<evidence type="ECO:0000313" key="6">
    <source>
        <dbReference type="EMBL" id="QDU56673.1"/>
    </source>
</evidence>
<keyword evidence="4" id="KW-0106">Calcium</keyword>
<dbReference type="OrthoDB" id="9762324at2"/>
<comment type="similarity">
    <text evidence="1">Belongs to the sulfatase family.</text>
</comment>
<dbReference type="PROSITE" id="PS00523">
    <property type="entry name" value="SULFATASE_1"/>
    <property type="match status" value="1"/>
</dbReference>
<dbReference type="GO" id="GO:0046872">
    <property type="term" value="F:metal ion binding"/>
    <property type="evidence" value="ECO:0007669"/>
    <property type="project" value="UniProtKB-KW"/>
</dbReference>
<dbReference type="InterPro" id="IPR017850">
    <property type="entry name" value="Alkaline_phosphatase_core_sf"/>
</dbReference>
<keyword evidence="7" id="KW-1185">Reference proteome</keyword>
<evidence type="ECO:0000256" key="2">
    <source>
        <dbReference type="ARBA" id="ARBA00022723"/>
    </source>
</evidence>
<evidence type="ECO:0000256" key="4">
    <source>
        <dbReference type="ARBA" id="ARBA00022837"/>
    </source>
</evidence>
<name>A0A518APM1_9BACT</name>
<dbReference type="GO" id="GO:0004065">
    <property type="term" value="F:arylsulfatase activity"/>
    <property type="evidence" value="ECO:0007669"/>
    <property type="project" value="UniProtKB-EC"/>
</dbReference>
<dbReference type="Pfam" id="PF00884">
    <property type="entry name" value="Sulfatase"/>
    <property type="match status" value="1"/>
</dbReference>
<dbReference type="InterPro" id="IPR000917">
    <property type="entry name" value="Sulfatase_N"/>
</dbReference>
<dbReference type="PANTHER" id="PTHR42693:SF53">
    <property type="entry name" value="ENDO-4-O-SULFATASE"/>
    <property type="match status" value="1"/>
</dbReference>
<dbReference type="AlphaFoldDB" id="A0A518APM1"/>
<proteinExistence type="inferred from homology"/>
<dbReference type="Proteomes" id="UP000315750">
    <property type="component" value="Chromosome"/>
</dbReference>
<dbReference type="RefSeq" id="WP_145247378.1">
    <property type="nucleotide sequence ID" value="NZ_CP036278.1"/>
</dbReference>
<dbReference type="PANTHER" id="PTHR42693">
    <property type="entry name" value="ARYLSULFATASE FAMILY MEMBER"/>
    <property type="match status" value="1"/>
</dbReference>